<dbReference type="EMBL" id="CAJVPP010002487">
    <property type="protein sequence ID" value="CAG8601768.1"/>
    <property type="molecule type" value="Genomic_DNA"/>
</dbReference>
<protein>
    <submittedName>
        <fullName evidence="1">12022_t:CDS:1</fullName>
    </submittedName>
</protein>
<gene>
    <name evidence="1" type="ORF">FMOSSE_LOCUS8989</name>
</gene>
<proteinExistence type="predicted"/>
<organism evidence="1 2">
    <name type="scientific">Funneliformis mosseae</name>
    <name type="common">Endomycorrhizal fungus</name>
    <name type="synonym">Glomus mosseae</name>
    <dbReference type="NCBI Taxonomy" id="27381"/>
    <lineage>
        <taxon>Eukaryota</taxon>
        <taxon>Fungi</taxon>
        <taxon>Fungi incertae sedis</taxon>
        <taxon>Mucoromycota</taxon>
        <taxon>Glomeromycotina</taxon>
        <taxon>Glomeromycetes</taxon>
        <taxon>Glomerales</taxon>
        <taxon>Glomeraceae</taxon>
        <taxon>Funneliformis</taxon>
    </lineage>
</organism>
<sequence>MKNQKNQKELTDRLVDHLVGIKKEFLERLDDVYRPKQGAVYSFFSRQYIEYAVSGGCMTDGDDRVNVGVISRSTGNKVYDVVKNGNLINTPRKLRFRIDPIWATDGSKYYIRVTVNRRNSAISGDFTTVEEP</sequence>
<dbReference type="Proteomes" id="UP000789375">
    <property type="component" value="Unassembled WGS sequence"/>
</dbReference>
<evidence type="ECO:0000313" key="1">
    <source>
        <dbReference type="EMBL" id="CAG8601768.1"/>
    </source>
</evidence>
<name>A0A9N9CHI0_FUNMO</name>
<accession>A0A9N9CHI0</accession>
<keyword evidence="2" id="KW-1185">Reference proteome</keyword>
<dbReference type="AlphaFoldDB" id="A0A9N9CHI0"/>
<reference evidence="1" key="1">
    <citation type="submission" date="2021-06" db="EMBL/GenBank/DDBJ databases">
        <authorList>
            <person name="Kallberg Y."/>
            <person name="Tangrot J."/>
            <person name="Rosling A."/>
        </authorList>
    </citation>
    <scope>NUCLEOTIDE SEQUENCE</scope>
    <source>
        <strain evidence="1">87-6 pot B 2015</strain>
    </source>
</reference>
<comment type="caution">
    <text evidence="1">The sequence shown here is derived from an EMBL/GenBank/DDBJ whole genome shotgun (WGS) entry which is preliminary data.</text>
</comment>
<evidence type="ECO:0000313" key="2">
    <source>
        <dbReference type="Proteomes" id="UP000789375"/>
    </source>
</evidence>